<evidence type="ECO:0000256" key="5">
    <source>
        <dbReference type="ARBA" id="ARBA00022660"/>
    </source>
</evidence>
<dbReference type="PANTHER" id="PTHR35008:SF8">
    <property type="entry name" value="ALCOHOL DEHYDROGENASE CYTOCHROME C SUBUNIT"/>
    <property type="match status" value="1"/>
</dbReference>
<feature type="binding site" description="covalent" evidence="12">
    <location>
        <position position="191"/>
    </location>
    <ligand>
        <name>heme c</name>
        <dbReference type="ChEBI" id="CHEBI:61717"/>
        <label>2</label>
    </ligand>
</feature>
<keyword evidence="14" id="KW-1133">Transmembrane helix</keyword>
<dbReference type="AlphaFoldDB" id="A0A6L7G023"/>
<dbReference type="SUPFAM" id="SSF46626">
    <property type="entry name" value="Cytochrome c"/>
    <property type="match status" value="3"/>
</dbReference>
<keyword evidence="5" id="KW-0679">Respiratory chain</keyword>
<dbReference type="Pfam" id="PF00034">
    <property type="entry name" value="Cytochrom_C"/>
    <property type="match status" value="3"/>
</dbReference>
<dbReference type="InterPro" id="IPR051459">
    <property type="entry name" value="Cytochrome_c-type_DH"/>
</dbReference>
<evidence type="ECO:0000256" key="1">
    <source>
        <dbReference type="ARBA" id="ARBA00004236"/>
    </source>
</evidence>
<feature type="chain" id="PRO_5026802920" evidence="15">
    <location>
        <begin position="25"/>
        <end position="471"/>
    </location>
</feature>
<dbReference type="InterPro" id="IPR008168">
    <property type="entry name" value="Cyt_C_IC"/>
</dbReference>
<evidence type="ECO:0000256" key="4">
    <source>
        <dbReference type="ARBA" id="ARBA00022617"/>
    </source>
</evidence>
<keyword evidence="2" id="KW-0813">Transport</keyword>
<comment type="cofactor">
    <cofactor evidence="12">
        <name>heme c</name>
        <dbReference type="ChEBI" id="CHEBI:61717"/>
    </cofactor>
    <text evidence="12">Binds 3 heme c groups covalently per subunit.</text>
</comment>
<dbReference type="GO" id="GO:0016614">
    <property type="term" value="F:oxidoreductase activity, acting on CH-OH group of donors"/>
    <property type="evidence" value="ECO:0007669"/>
    <property type="project" value="InterPro"/>
</dbReference>
<feature type="signal peptide" evidence="15">
    <location>
        <begin position="1"/>
        <end position="24"/>
    </location>
</feature>
<feature type="transmembrane region" description="Helical" evidence="14">
    <location>
        <begin position="443"/>
        <end position="466"/>
    </location>
</feature>
<organism evidence="17 18">
    <name type="scientific">Pseudooceanicola albus</name>
    <dbReference type="NCBI Taxonomy" id="2692189"/>
    <lineage>
        <taxon>Bacteria</taxon>
        <taxon>Pseudomonadati</taxon>
        <taxon>Pseudomonadota</taxon>
        <taxon>Alphaproteobacteria</taxon>
        <taxon>Rhodobacterales</taxon>
        <taxon>Paracoccaceae</taxon>
        <taxon>Pseudooceanicola</taxon>
    </lineage>
</organism>
<feature type="binding site" description="covalent" evidence="12">
    <location>
        <position position="338"/>
    </location>
    <ligand>
        <name>heme c</name>
        <dbReference type="ChEBI" id="CHEBI:61717"/>
        <label>3</label>
    </ligand>
</feature>
<dbReference type="PANTHER" id="PTHR35008">
    <property type="entry name" value="BLL4482 PROTEIN-RELATED"/>
    <property type="match status" value="1"/>
</dbReference>
<dbReference type="PROSITE" id="PS51007">
    <property type="entry name" value="CYTC"/>
    <property type="match status" value="3"/>
</dbReference>
<evidence type="ECO:0000313" key="18">
    <source>
        <dbReference type="Proteomes" id="UP000477911"/>
    </source>
</evidence>
<evidence type="ECO:0000256" key="12">
    <source>
        <dbReference type="PIRSR" id="PIRSR000018-50"/>
    </source>
</evidence>
<keyword evidence="18" id="KW-1185">Reference proteome</keyword>
<dbReference type="InterPro" id="IPR036909">
    <property type="entry name" value="Cyt_c-like_dom_sf"/>
</dbReference>
<name>A0A6L7G023_9RHOB</name>
<feature type="binding site" description="covalent" evidence="12">
    <location>
        <position position="45"/>
    </location>
    <ligand>
        <name>heme c</name>
        <dbReference type="ChEBI" id="CHEBI:61717"/>
        <label>1</label>
    </ligand>
</feature>
<reference evidence="17 18" key="1">
    <citation type="submission" date="2019-12" db="EMBL/GenBank/DDBJ databases">
        <authorList>
            <person name="Li M."/>
        </authorList>
    </citation>
    <scope>NUCLEOTIDE SEQUENCE [LARGE SCALE GENOMIC DNA]</scope>
    <source>
        <strain evidence="17 18">GBMRC 2024</strain>
    </source>
</reference>
<dbReference type="InterPro" id="IPR014353">
    <property type="entry name" value="Membr-bd_ADH_cyt_c"/>
</dbReference>
<evidence type="ECO:0000256" key="13">
    <source>
        <dbReference type="PIRSR" id="PIRSR000018-51"/>
    </source>
</evidence>
<evidence type="ECO:0000256" key="7">
    <source>
        <dbReference type="ARBA" id="ARBA00022729"/>
    </source>
</evidence>
<evidence type="ECO:0000256" key="15">
    <source>
        <dbReference type="SAM" id="SignalP"/>
    </source>
</evidence>
<keyword evidence="7 15" id="KW-0732">Signal</keyword>
<dbReference type="InterPro" id="IPR009056">
    <property type="entry name" value="Cyt_c-like_dom"/>
</dbReference>
<gene>
    <name evidence="17" type="ORF">GR170_06270</name>
</gene>
<evidence type="ECO:0000256" key="2">
    <source>
        <dbReference type="ARBA" id="ARBA00022448"/>
    </source>
</evidence>
<feature type="binding site" description="axial binding residue" evidence="13">
    <location>
        <position position="342"/>
    </location>
    <ligand>
        <name>heme c</name>
        <dbReference type="ChEBI" id="CHEBI:61717"/>
        <label>3</label>
    </ligand>
    <ligandPart>
        <name>Fe</name>
        <dbReference type="ChEBI" id="CHEBI:18248"/>
    </ligandPart>
</feature>
<dbReference type="PRINTS" id="PR00605">
    <property type="entry name" value="CYTCHROMECIC"/>
</dbReference>
<feature type="domain" description="Cytochrome c" evidence="16">
    <location>
        <begin position="28"/>
        <end position="132"/>
    </location>
</feature>
<comment type="caution">
    <text evidence="17">The sequence shown here is derived from an EMBL/GenBank/DDBJ whole genome shotgun (WGS) entry which is preliminary data.</text>
</comment>
<keyword evidence="8" id="KW-0677">Repeat</keyword>
<keyword evidence="11 14" id="KW-0472">Membrane</keyword>
<feature type="domain" description="Cytochrome c" evidence="16">
    <location>
        <begin position="176"/>
        <end position="285"/>
    </location>
</feature>
<evidence type="ECO:0000256" key="11">
    <source>
        <dbReference type="ARBA" id="ARBA00023136"/>
    </source>
</evidence>
<dbReference type="RefSeq" id="WP_160892745.1">
    <property type="nucleotide sequence ID" value="NZ_WUMU01000004.1"/>
</dbReference>
<keyword evidence="3" id="KW-1003">Cell membrane</keyword>
<evidence type="ECO:0000256" key="14">
    <source>
        <dbReference type="SAM" id="Phobius"/>
    </source>
</evidence>
<feature type="binding site" description="axial binding residue" evidence="13">
    <location>
        <position position="46"/>
    </location>
    <ligand>
        <name>heme c</name>
        <dbReference type="ChEBI" id="CHEBI:61717"/>
        <label>1</label>
    </ligand>
    <ligandPart>
        <name>Fe</name>
        <dbReference type="ChEBI" id="CHEBI:18248"/>
    </ligandPart>
</feature>
<evidence type="ECO:0000256" key="3">
    <source>
        <dbReference type="ARBA" id="ARBA00022475"/>
    </source>
</evidence>
<evidence type="ECO:0000256" key="8">
    <source>
        <dbReference type="ARBA" id="ARBA00022737"/>
    </source>
</evidence>
<protein>
    <submittedName>
        <fullName evidence="17">C-type cytochrome</fullName>
    </submittedName>
</protein>
<dbReference type="GO" id="GO:0005506">
    <property type="term" value="F:iron ion binding"/>
    <property type="evidence" value="ECO:0007669"/>
    <property type="project" value="InterPro"/>
</dbReference>
<dbReference type="Gene3D" id="1.10.760.10">
    <property type="entry name" value="Cytochrome c-like domain"/>
    <property type="match status" value="3"/>
</dbReference>
<feature type="binding site" description="covalent" evidence="12">
    <location>
        <position position="194"/>
    </location>
    <ligand>
        <name>heme c</name>
        <dbReference type="ChEBI" id="CHEBI:61717"/>
        <label>2</label>
    </ligand>
</feature>
<keyword evidence="9" id="KW-0249">Electron transport</keyword>
<accession>A0A6L7G023</accession>
<feature type="binding site" description="axial binding residue" evidence="13">
    <location>
        <position position="195"/>
    </location>
    <ligand>
        <name>heme c</name>
        <dbReference type="ChEBI" id="CHEBI:61717"/>
        <label>2</label>
    </ligand>
    <ligandPart>
        <name>Fe</name>
        <dbReference type="ChEBI" id="CHEBI:18248"/>
    </ligandPart>
</feature>
<dbReference type="GO" id="GO:0005886">
    <property type="term" value="C:plasma membrane"/>
    <property type="evidence" value="ECO:0007669"/>
    <property type="project" value="UniProtKB-SubCell"/>
</dbReference>
<feature type="domain" description="Cytochrome c" evidence="16">
    <location>
        <begin position="325"/>
        <end position="413"/>
    </location>
</feature>
<dbReference type="GO" id="GO:0020037">
    <property type="term" value="F:heme binding"/>
    <property type="evidence" value="ECO:0007669"/>
    <property type="project" value="InterPro"/>
</dbReference>
<keyword evidence="4 12" id="KW-0349">Heme</keyword>
<proteinExistence type="predicted"/>
<sequence length="471" mass="49083">MAFSAKSGLAALALAGLAATSALADDSDLVKRGEYLTTAADCAACHTAPTGGKAFAGGYAISSPMGEIIATNITPSKDYGIGNWSEAQFAKAVRQGVAPGGVHLYPAMPYPSYAKLTDDDIAAIYAYLMKSVAPVDEAPAKKTQLGFPFNIRAMMIGWNMMFTPGTGWTPPKGLTDEQERGAYLVQALEHCSTCHTPRGFLMNTQNASFLGGASLGSWRAPNITPDKATGIGTWSEDDIVSYLRDGHATGKASAAGPMAEAIDHSMRHLSEADLKAMAAYLKVVPAISTPEDAPTRAAADALTKVALTSYETTSWTGQPDSLAKHDTTDAATLYNGGCAACHGVDGKGAKDGHFPDLTTASSVTSKDPSNLVMTITDGISRHDGTGYTAMPAFRNDLDNDQIAALTTYVSSTFGGSDVKVDGAKVAQIRAGGPAPWLATNAGWLTWVAIVVAVVVVLLIIALIVGLTRRRA</sequence>
<dbReference type="Proteomes" id="UP000477911">
    <property type="component" value="Unassembled WGS sequence"/>
</dbReference>
<keyword evidence="14" id="KW-0812">Transmembrane</keyword>
<evidence type="ECO:0000259" key="16">
    <source>
        <dbReference type="PROSITE" id="PS51007"/>
    </source>
</evidence>
<comment type="subcellular location">
    <subcellularLocation>
        <location evidence="1">Cell membrane</location>
    </subcellularLocation>
</comment>
<evidence type="ECO:0000256" key="9">
    <source>
        <dbReference type="ARBA" id="ARBA00022982"/>
    </source>
</evidence>
<feature type="binding site" description="covalent" evidence="12">
    <location>
        <position position="341"/>
    </location>
    <ligand>
        <name>heme c</name>
        <dbReference type="ChEBI" id="CHEBI:61717"/>
        <label>3</label>
    </ligand>
</feature>
<dbReference type="EMBL" id="WUMU01000004">
    <property type="protein sequence ID" value="MXN17431.1"/>
    <property type="molecule type" value="Genomic_DNA"/>
</dbReference>
<evidence type="ECO:0000313" key="17">
    <source>
        <dbReference type="EMBL" id="MXN17431.1"/>
    </source>
</evidence>
<feature type="binding site" description="covalent" evidence="12">
    <location>
        <position position="42"/>
    </location>
    <ligand>
        <name>heme c</name>
        <dbReference type="ChEBI" id="CHEBI:61717"/>
        <label>1</label>
    </ligand>
</feature>
<evidence type="ECO:0000256" key="6">
    <source>
        <dbReference type="ARBA" id="ARBA00022723"/>
    </source>
</evidence>
<dbReference type="GO" id="GO:0009055">
    <property type="term" value="F:electron transfer activity"/>
    <property type="evidence" value="ECO:0007669"/>
    <property type="project" value="InterPro"/>
</dbReference>
<evidence type="ECO:0000256" key="10">
    <source>
        <dbReference type="ARBA" id="ARBA00023004"/>
    </source>
</evidence>
<dbReference type="PIRSF" id="PIRSF000018">
    <property type="entry name" value="Mb_ADH_cyt_c"/>
    <property type="match status" value="1"/>
</dbReference>
<keyword evidence="10 13" id="KW-0408">Iron</keyword>
<keyword evidence="6 13" id="KW-0479">Metal-binding</keyword>